<dbReference type="InterPro" id="IPR023393">
    <property type="entry name" value="START-like_dom_sf"/>
</dbReference>
<dbReference type="EMBL" id="JBHMDO010000047">
    <property type="protein sequence ID" value="MFB9329961.1"/>
    <property type="molecule type" value="Genomic_DNA"/>
</dbReference>
<dbReference type="Proteomes" id="UP001589747">
    <property type="component" value="Unassembled WGS sequence"/>
</dbReference>
<gene>
    <name evidence="3" type="ORF">ACFFSY_28810</name>
</gene>
<dbReference type="SUPFAM" id="SSF55961">
    <property type="entry name" value="Bet v1-like"/>
    <property type="match status" value="1"/>
</dbReference>
<proteinExistence type="inferred from homology"/>
<comment type="caution">
    <text evidence="3">The sequence shown here is derived from an EMBL/GenBank/DDBJ whole genome shotgun (WGS) entry which is preliminary data.</text>
</comment>
<name>A0ABV5KXP0_9BACL</name>
<dbReference type="Gene3D" id="3.30.530.20">
    <property type="match status" value="1"/>
</dbReference>
<evidence type="ECO:0000259" key="2">
    <source>
        <dbReference type="Pfam" id="PF08327"/>
    </source>
</evidence>
<feature type="domain" description="Activator of Hsp90 ATPase homologue 1/2-like C-terminal" evidence="2">
    <location>
        <begin position="30"/>
        <end position="134"/>
    </location>
</feature>
<dbReference type="Pfam" id="PF08327">
    <property type="entry name" value="AHSA1"/>
    <property type="match status" value="1"/>
</dbReference>
<evidence type="ECO:0000313" key="4">
    <source>
        <dbReference type="Proteomes" id="UP001589747"/>
    </source>
</evidence>
<reference evidence="3 4" key="1">
    <citation type="submission" date="2024-09" db="EMBL/GenBank/DDBJ databases">
        <authorList>
            <person name="Sun Q."/>
            <person name="Mori K."/>
        </authorList>
    </citation>
    <scope>NUCLEOTIDE SEQUENCE [LARGE SCALE GENOMIC DNA]</scope>
    <source>
        <strain evidence="3 4">TISTR 2452</strain>
    </source>
</reference>
<sequence length="143" mass="16096">MGNDRLKDGKLGLTAASGYQIGVRRTLPWSQEQAWDFLTSPEGLRLWLGEVAPPRYQVGETFEAAGGVSGEFRVVKPFEQLRLRWKRASWGTPSTLQIRLLMAKSGTTVSFHQEQLASAELREEMKTLWEDALGAMMVRANEQ</sequence>
<evidence type="ECO:0000256" key="1">
    <source>
        <dbReference type="ARBA" id="ARBA00006817"/>
    </source>
</evidence>
<protein>
    <submittedName>
        <fullName evidence="3">SRPBCC domain-containing protein</fullName>
    </submittedName>
</protein>
<organism evidence="3 4">
    <name type="scientific">Paenibacillus aurantiacus</name>
    <dbReference type="NCBI Taxonomy" id="1936118"/>
    <lineage>
        <taxon>Bacteria</taxon>
        <taxon>Bacillati</taxon>
        <taxon>Bacillota</taxon>
        <taxon>Bacilli</taxon>
        <taxon>Bacillales</taxon>
        <taxon>Paenibacillaceae</taxon>
        <taxon>Paenibacillus</taxon>
    </lineage>
</organism>
<dbReference type="CDD" id="cd07814">
    <property type="entry name" value="SRPBCC_CalC_Aha1-like"/>
    <property type="match status" value="1"/>
</dbReference>
<dbReference type="RefSeq" id="WP_377500712.1">
    <property type="nucleotide sequence ID" value="NZ_JBHMDO010000047.1"/>
</dbReference>
<dbReference type="InterPro" id="IPR013538">
    <property type="entry name" value="ASHA1/2-like_C"/>
</dbReference>
<accession>A0ABV5KXP0</accession>
<comment type="similarity">
    <text evidence="1">Belongs to the AHA1 family.</text>
</comment>
<evidence type="ECO:0000313" key="3">
    <source>
        <dbReference type="EMBL" id="MFB9329961.1"/>
    </source>
</evidence>
<keyword evidence="4" id="KW-1185">Reference proteome</keyword>